<proteinExistence type="predicted"/>
<dbReference type="SUPFAM" id="SSF81296">
    <property type="entry name" value="E set domains"/>
    <property type="match status" value="1"/>
</dbReference>
<dbReference type="AlphaFoldDB" id="A0A0K1QC04"/>
<evidence type="ECO:0000259" key="1">
    <source>
        <dbReference type="Pfam" id="PF01833"/>
    </source>
</evidence>
<dbReference type="PATRIC" id="fig|1391654.3.peg.9994"/>
<feature type="domain" description="IPT/TIG" evidence="1">
    <location>
        <begin position="12"/>
        <end position="96"/>
    </location>
</feature>
<evidence type="ECO:0000313" key="2">
    <source>
        <dbReference type="EMBL" id="AKV03202.1"/>
    </source>
</evidence>
<dbReference type="KEGG" id="llu:AKJ09_09865"/>
<sequence length="338" mass="34486">MLARISPGIPAPIVTSVLDSAVDPGGGGRTQRIFGSNFVAGATVSIGGTAATGVTFVSSGELQCKNPAHAAGIANVVVTNPDTQNSGTSGNGLIRYWHPGLVTGAARYIDARKNVFLSSGANISKVTDVVAGADYTAANVSGSIARTTNAFGTGVPGITFTPQGRLTSAWLALDQGTSVFWVSKHAATGSPPAYAGNVPLTVMGDSTGSVDHNAGFDGGQLAYSQYTGAWTQFRRGSGLNDGQARLVGWTHTKYGTGGPGSSELRAWVGTTQQGATLVDATTTYQDAGNGFDSIGMSYQTNDAAFDGTLGCFVVINGIISPADHALLAAWARQSWSTV</sequence>
<dbReference type="Gene3D" id="2.60.40.10">
    <property type="entry name" value="Immunoglobulins"/>
    <property type="match status" value="1"/>
</dbReference>
<organism evidence="2 3">
    <name type="scientific">Labilithrix luteola</name>
    <dbReference type="NCBI Taxonomy" id="1391654"/>
    <lineage>
        <taxon>Bacteria</taxon>
        <taxon>Pseudomonadati</taxon>
        <taxon>Myxococcota</taxon>
        <taxon>Polyangia</taxon>
        <taxon>Polyangiales</taxon>
        <taxon>Labilitrichaceae</taxon>
        <taxon>Labilithrix</taxon>
    </lineage>
</organism>
<gene>
    <name evidence="2" type="ORF">AKJ09_09865</name>
</gene>
<dbReference type="InterPro" id="IPR014756">
    <property type="entry name" value="Ig_E-set"/>
</dbReference>
<protein>
    <recommendedName>
        <fullName evidence="1">IPT/TIG domain-containing protein</fullName>
    </recommendedName>
</protein>
<dbReference type="STRING" id="1391654.AKJ09_09865"/>
<dbReference type="Proteomes" id="UP000064967">
    <property type="component" value="Chromosome"/>
</dbReference>
<dbReference type="EMBL" id="CP012333">
    <property type="protein sequence ID" value="AKV03202.1"/>
    <property type="molecule type" value="Genomic_DNA"/>
</dbReference>
<dbReference type="Pfam" id="PF01833">
    <property type="entry name" value="TIG"/>
    <property type="match status" value="1"/>
</dbReference>
<keyword evidence="3" id="KW-1185">Reference proteome</keyword>
<evidence type="ECO:0000313" key="3">
    <source>
        <dbReference type="Proteomes" id="UP000064967"/>
    </source>
</evidence>
<name>A0A0K1QC04_9BACT</name>
<reference evidence="2 3" key="1">
    <citation type="submission" date="2015-08" db="EMBL/GenBank/DDBJ databases">
        <authorList>
            <person name="Babu N.S."/>
            <person name="Beckwith C.J."/>
            <person name="Beseler K.G."/>
            <person name="Brison A."/>
            <person name="Carone J.V."/>
            <person name="Caskin T.P."/>
            <person name="Diamond M."/>
            <person name="Durham M.E."/>
            <person name="Foxe J.M."/>
            <person name="Go M."/>
            <person name="Henderson B.A."/>
            <person name="Jones I.B."/>
            <person name="McGettigan J.A."/>
            <person name="Micheletti S.J."/>
            <person name="Nasrallah M.E."/>
            <person name="Ortiz D."/>
            <person name="Piller C.R."/>
            <person name="Privatt S.R."/>
            <person name="Schneider S.L."/>
            <person name="Sharp S."/>
            <person name="Smith T.C."/>
            <person name="Stanton J.D."/>
            <person name="Ullery H.E."/>
            <person name="Wilson R.J."/>
            <person name="Serrano M.G."/>
            <person name="Buck G."/>
            <person name="Lee V."/>
            <person name="Wang Y."/>
            <person name="Carvalho R."/>
            <person name="Voegtly L."/>
            <person name="Shi R."/>
            <person name="Duckworth R."/>
            <person name="Johnson A."/>
            <person name="Loviza R."/>
            <person name="Walstead R."/>
            <person name="Shah Z."/>
            <person name="Kiflezghi M."/>
            <person name="Wade K."/>
            <person name="Ball S.L."/>
            <person name="Bradley K.W."/>
            <person name="Asai D.J."/>
            <person name="Bowman C.A."/>
            <person name="Russell D.A."/>
            <person name="Pope W.H."/>
            <person name="Jacobs-Sera D."/>
            <person name="Hendrix R.W."/>
            <person name="Hatfull G.F."/>
        </authorList>
    </citation>
    <scope>NUCLEOTIDE SEQUENCE [LARGE SCALE GENOMIC DNA]</scope>
    <source>
        <strain evidence="2 3">DSM 27648</strain>
    </source>
</reference>
<dbReference type="InterPro" id="IPR002909">
    <property type="entry name" value="IPT_dom"/>
</dbReference>
<dbReference type="InterPro" id="IPR013783">
    <property type="entry name" value="Ig-like_fold"/>
</dbReference>
<accession>A0A0K1QC04</accession>